<keyword evidence="1" id="KW-0805">Transcription regulation</keyword>
<evidence type="ECO:0000256" key="2">
    <source>
        <dbReference type="ARBA" id="ARBA00023125"/>
    </source>
</evidence>
<dbReference type="SUPFAM" id="SSF52317">
    <property type="entry name" value="Class I glutamine amidotransferase-like"/>
    <property type="match status" value="1"/>
</dbReference>
<organism evidence="5">
    <name type="scientific">Herbiconiux sp. A18JL235</name>
    <dbReference type="NCBI Taxonomy" id="3152363"/>
    <lineage>
        <taxon>Bacteria</taxon>
        <taxon>Bacillati</taxon>
        <taxon>Actinomycetota</taxon>
        <taxon>Actinomycetes</taxon>
        <taxon>Micrococcales</taxon>
        <taxon>Microbacteriaceae</taxon>
        <taxon>Herbiconiux</taxon>
    </lineage>
</organism>
<dbReference type="PROSITE" id="PS01124">
    <property type="entry name" value="HTH_ARAC_FAMILY_2"/>
    <property type="match status" value="1"/>
</dbReference>
<accession>A0AB39BIY7</accession>
<dbReference type="SUPFAM" id="SSF46689">
    <property type="entry name" value="Homeodomain-like"/>
    <property type="match status" value="2"/>
</dbReference>
<dbReference type="InterPro" id="IPR018062">
    <property type="entry name" value="HTH_AraC-typ_CS"/>
</dbReference>
<reference evidence="5" key="1">
    <citation type="submission" date="2024-05" db="EMBL/GenBank/DDBJ databases">
        <title>Herbiconiux sp. A18JL235.</title>
        <authorList>
            <person name="Zhang G."/>
        </authorList>
    </citation>
    <scope>NUCLEOTIDE SEQUENCE</scope>
    <source>
        <strain evidence="5">A18JL235</strain>
    </source>
</reference>
<feature type="domain" description="HTH araC/xylS-type" evidence="4">
    <location>
        <begin position="209"/>
        <end position="307"/>
    </location>
</feature>
<dbReference type="CDD" id="cd03137">
    <property type="entry name" value="GATase1_AraC_1"/>
    <property type="match status" value="1"/>
</dbReference>
<keyword evidence="3" id="KW-0804">Transcription</keyword>
<dbReference type="GO" id="GO:0043565">
    <property type="term" value="F:sequence-specific DNA binding"/>
    <property type="evidence" value="ECO:0007669"/>
    <property type="project" value="InterPro"/>
</dbReference>
<dbReference type="Gene3D" id="3.40.50.880">
    <property type="match status" value="1"/>
</dbReference>
<evidence type="ECO:0000256" key="1">
    <source>
        <dbReference type="ARBA" id="ARBA00023015"/>
    </source>
</evidence>
<dbReference type="Pfam" id="PF12833">
    <property type="entry name" value="HTH_18"/>
    <property type="match status" value="1"/>
</dbReference>
<dbReference type="InterPro" id="IPR029062">
    <property type="entry name" value="Class_I_gatase-like"/>
</dbReference>
<dbReference type="Gene3D" id="1.10.10.60">
    <property type="entry name" value="Homeodomain-like"/>
    <property type="match status" value="1"/>
</dbReference>
<gene>
    <name evidence="5" type="ORF">ABFY20_04240</name>
</gene>
<evidence type="ECO:0000313" key="5">
    <source>
        <dbReference type="EMBL" id="XDI06314.1"/>
    </source>
</evidence>
<dbReference type="PROSITE" id="PS00041">
    <property type="entry name" value="HTH_ARAC_FAMILY_1"/>
    <property type="match status" value="1"/>
</dbReference>
<evidence type="ECO:0000256" key="3">
    <source>
        <dbReference type="ARBA" id="ARBA00023163"/>
    </source>
</evidence>
<dbReference type="SMART" id="SM00342">
    <property type="entry name" value="HTH_ARAC"/>
    <property type="match status" value="1"/>
</dbReference>
<protein>
    <submittedName>
        <fullName evidence="5">GlxA family transcriptional regulator</fullName>
    </submittedName>
</protein>
<dbReference type="PANTHER" id="PTHR43130">
    <property type="entry name" value="ARAC-FAMILY TRANSCRIPTIONAL REGULATOR"/>
    <property type="match status" value="1"/>
</dbReference>
<keyword evidence="2" id="KW-0238">DNA-binding</keyword>
<dbReference type="Pfam" id="PF01965">
    <property type="entry name" value="DJ-1_PfpI"/>
    <property type="match status" value="1"/>
</dbReference>
<dbReference type="InterPro" id="IPR002818">
    <property type="entry name" value="DJ-1/PfpI"/>
</dbReference>
<dbReference type="EMBL" id="CP162511">
    <property type="protein sequence ID" value="XDI06314.1"/>
    <property type="molecule type" value="Genomic_DNA"/>
</dbReference>
<sequence>MHQVAVLALDGVIAFDLATPIEVFSRTLDEQGEQLYAVTVAGPSRTASAGPIDISVREGLDGIMGADTVIVPGRVEGSPPLDAATIAALRAAAERGARIASICVGALDLAATGLLDGLRATTHWRAAGLLADRHPEVEVTPAALFVDNGRVLTSAGASAGIDLCLHLVARDHGGAVAADAARAAVMPLTRDGDQAQFVRDDTLGGTGIEATLRWIEQHAHEPITVDDIARHATVSTRTLHRRFSEETGMSPSAWVVRARVRRAQQLLETTDRPVDRVAAESGLGSAANLRKHFAAVVGTTPTRYRTALTARHR</sequence>
<dbReference type="InterPro" id="IPR009057">
    <property type="entry name" value="Homeodomain-like_sf"/>
</dbReference>
<dbReference type="InterPro" id="IPR052158">
    <property type="entry name" value="INH-QAR"/>
</dbReference>
<dbReference type="RefSeq" id="WP_368498697.1">
    <property type="nucleotide sequence ID" value="NZ_CP162511.1"/>
</dbReference>
<dbReference type="GO" id="GO:0003700">
    <property type="term" value="F:DNA-binding transcription factor activity"/>
    <property type="evidence" value="ECO:0007669"/>
    <property type="project" value="InterPro"/>
</dbReference>
<name>A0AB39BIY7_9MICO</name>
<dbReference type="InterPro" id="IPR018060">
    <property type="entry name" value="HTH_AraC"/>
</dbReference>
<proteinExistence type="predicted"/>
<dbReference type="AlphaFoldDB" id="A0AB39BIY7"/>
<evidence type="ECO:0000259" key="4">
    <source>
        <dbReference type="PROSITE" id="PS01124"/>
    </source>
</evidence>
<dbReference type="PANTHER" id="PTHR43130:SF3">
    <property type="entry name" value="HTH-TYPE TRANSCRIPTIONAL REGULATOR RV1931C"/>
    <property type="match status" value="1"/>
</dbReference>